<proteinExistence type="predicted"/>
<dbReference type="InterPro" id="IPR050317">
    <property type="entry name" value="Plant_Fungal_Acyltransferase"/>
</dbReference>
<dbReference type="RefSeq" id="XP_018074027.1">
    <property type="nucleotide sequence ID" value="XM_018207657.1"/>
</dbReference>
<dbReference type="Proteomes" id="UP000070700">
    <property type="component" value="Unassembled WGS sequence"/>
</dbReference>
<dbReference type="InParanoid" id="A0A194XIT1"/>
<dbReference type="Pfam" id="PF02458">
    <property type="entry name" value="Transferase"/>
    <property type="match status" value="1"/>
</dbReference>
<dbReference type="EMBL" id="KQ947410">
    <property type="protein sequence ID" value="KUJ19672.1"/>
    <property type="molecule type" value="Genomic_DNA"/>
</dbReference>
<evidence type="ECO:0008006" key="3">
    <source>
        <dbReference type="Google" id="ProtNLM"/>
    </source>
</evidence>
<name>A0A194XIT1_MOLSC</name>
<accession>A0A194XIT1</accession>
<dbReference type="OrthoDB" id="1862401at2759"/>
<gene>
    <name evidence="1" type="ORF">LY89DRAFT_457710</name>
</gene>
<dbReference type="KEGG" id="psco:LY89DRAFT_457710"/>
<sequence length="472" mass="50850">MDSPADGLQALSLGTGSSKELVRVEDYGILLKGTTEQKLSPLDMNMPRLYGSRWILCFPLAAGADRADVHEKLKEGLAHTIASIPWIAGQIGPAEGSNPESNRIQVVEGFGGVELKFKDLTSILPSYTKLKKDNFSFSKFTTSLVSPLQVMQAIQPVMAAQANFIEGGLLLTVGVHHSACDATGLDTILETWALNTTAVSSTRSFSTYDPVSNNRMPLCQGLPANIADFPEYIMMPSDGQQMGFPAFEMPPMVSKIFYFSSEHLANLKTAAKAYSTNDALCAFFWHHMTAARNPTTDAGDNVKTSNICFAVNIRSRTSPPLPLTYMGNASLAAITPRLLVTSLKDPESGLKLAAAAIRSAVNKTNTPNRIPMTIGLLSSRPNAQDFKFACHGFLGPDLTATSWADIGVRNREWGVLGKPEGFSMPYEAADGAIAVLPRLADGGLEVMAALESEAMERMVKSEGFAKFAVDWA</sequence>
<organism evidence="1 2">
    <name type="scientific">Mollisia scopiformis</name>
    <name type="common">Conifer needle endophyte fungus</name>
    <name type="synonym">Phialocephala scopiformis</name>
    <dbReference type="NCBI Taxonomy" id="149040"/>
    <lineage>
        <taxon>Eukaryota</taxon>
        <taxon>Fungi</taxon>
        <taxon>Dikarya</taxon>
        <taxon>Ascomycota</taxon>
        <taxon>Pezizomycotina</taxon>
        <taxon>Leotiomycetes</taxon>
        <taxon>Helotiales</taxon>
        <taxon>Mollisiaceae</taxon>
        <taxon>Mollisia</taxon>
    </lineage>
</organism>
<dbReference type="GeneID" id="28817383"/>
<dbReference type="PANTHER" id="PTHR31642:SF315">
    <property type="entry name" value="ACYLTRANSFERASE EASC"/>
    <property type="match status" value="1"/>
</dbReference>
<dbReference type="PANTHER" id="PTHR31642">
    <property type="entry name" value="TRICHOTHECENE 3-O-ACETYLTRANSFERASE"/>
    <property type="match status" value="1"/>
</dbReference>
<reference evidence="1 2" key="1">
    <citation type="submission" date="2015-10" db="EMBL/GenBank/DDBJ databases">
        <title>Full genome of DAOMC 229536 Phialocephala scopiformis, a fungal endophyte of spruce producing the potent anti-insectan compound rugulosin.</title>
        <authorList>
            <consortium name="DOE Joint Genome Institute"/>
            <person name="Walker A.K."/>
            <person name="Frasz S.L."/>
            <person name="Seifert K.A."/>
            <person name="Miller J.D."/>
            <person name="Mondo S.J."/>
            <person name="Labutti K."/>
            <person name="Lipzen A."/>
            <person name="Dockter R."/>
            <person name="Kennedy M."/>
            <person name="Grigoriev I.V."/>
            <person name="Spatafora J.W."/>
        </authorList>
    </citation>
    <scope>NUCLEOTIDE SEQUENCE [LARGE SCALE GENOMIC DNA]</scope>
    <source>
        <strain evidence="1 2">CBS 120377</strain>
    </source>
</reference>
<evidence type="ECO:0000313" key="2">
    <source>
        <dbReference type="Proteomes" id="UP000070700"/>
    </source>
</evidence>
<dbReference type="GO" id="GO:0016747">
    <property type="term" value="F:acyltransferase activity, transferring groups other than amino-acyl groups"/>
    <property type="evidence" value="ECO:0007669"/>
    <property type="project" value="TreeGrafter"/>
</dbReference>
<protein>
    <recommendedName>
        <fullName evidence="3">Trichothecene 3-O-acetyltransferase</fullName>
    </recommendedName>
</protein>
<evidence type="ECO:0000313" key="1">
    <source>
        <dbReference type="EMBL" id="KUJ19672.1"/>
    </source>
</evidence>
<dbReference type="Gene3D" id="3.30.559.10">
    <property type="entry name" value="Chloramphenicol acetyltransferase-like domain"/>
    <property type="match status" value="2"/>
</dbReference>
<dbReference type="InterPro" id="IPR023213">
    <property type="entry name" value="CAT-like_dom_sf"/>
</dbReference>
<dbReference type="AlphaFoldDB" id="A0A194XIT1"/>
<keyword evidence="2" id="KW-1185">Reference proteome</keyword>